<dbReference type="Proteomes" id="UP000286100">
    <property type="component" value="Unassembled WGS sequence"/>
</dbReference>
<name>A0A418WQF6_9SPHN</name>
<evidence type="ECO:0000259" key="1">
    <source>
        <dbReference type="Pfam" id="PF24390"/>
    </source>
</evidence>
<dbReference type="EMBL" id="QYUM01000002">
    <property type="protein sequence ID" value="RJF93482.1"/>
    <property type="molecule type" value="Genomic_DNA"/>
</dbReference>
<organism evidence="2 3">
    <name type="scientific">Sphingomonas cavernae</name>
    <dbReference type="NCBI Taxonomy" id="2320861"/>
    <lineage>
        <taxon>Bacteria</taxon>
        <taxon>Pseudomonadati</taxon>
        <taxon>Pseudomonadota</taxon>
        <taxon>Alphaproteobacteria</taxon>
        <taxon>Sphingomonadales</taxon>
        <taxon>Sphingomonadaceae</taxon>
        <taxon>Sphingomonas</taxon>
    </lineage>
</organism>
<keyword evidence="3" id="KW-1185">Reference proteome</keyword>
<gene>
    <name evidence="2" type="ORF">D3876_03940</name>
</gene>
<evidence type="ECO:0000313" key="3">
    <source>
        <dbReference type="Proteomes" id="UP000286100"/>
    </source>
</evidence>
<feature type="domain" description="PRTase-CE" evidence="1">
    <location>
        <begin position="18"/>
        <end position="311"/>
    </location>
</feature>
<reference evidence="2 3" key="1">
    <citation type="submission" date="2018-09" db="EMBL/GenBank/DDBJ databases">
        <authorList>
            <person name="Zhu H."/>
        </authorList>
    </citation>
    <scope>NUCLEOTIDE SEQUENCE [LARGE SCALE GENOMIC DNA]</scope>
    <source>
        <strain evidence="2 3">K2R01-6</strain>
    </source>
</reference>
<evidence type="ECO:0000313" key="2">
    <source>
        <dbReference type="EMBL" id="RJF93482.1"/>
    </source>
</evidence>
<protein>
    <recommendedName>
        <fullName evidence="1">PRTase-CE domain-containing protein</fullName>
    </recommendedName>
</protein>
<dbReference type="Pfam" id="PF24390">
    <property type="entry name" value="PRTase-CE"/>
    <property type="match status" value="1"/>
</dbReference>
<sequence length="314" mass="34549">MIADYRTGEIQTPDAAHVDRWISQFPAGVRDPILTELLHVFRWTYFTRAKVQTFIDSIVTNANFAGPNPCQFWQGVKVLNLQTAGNSQKDMIALLAESLQRQCGLALTSCGVTPHTYLYLDDALFSGGRIRSDLVKWVTGAAPAKAKLAVLVIGAHKLGEWYSGNKILEAAKAAGKTMDLSWWRAASFEDRKSAINNSDVLRPTAIPADPAAQAYVAGLKQAPIIRTVGGKSPIGIFSGEPSRHLLEQEFLVAGVRVRGMCPHLNDFMRPLGNMLFESLGFGSTIVTYRNCPNNAPLVFWAGDPWYPLFPRKTN</sequence>
<dbReference type="AlphaFoldDB" id="A0A418WQF6"/>
<comment type="caution">
    <text evidence="2">The sequence shown here is derived from an EMBL/GenBank/DDBJ whole genome shotgun (WGS) entry which is preliminary data.</text>
</comment>
<dbReference type="InterPro" id="IPR056920">
    <property type="entry name" value="PRTase-CE"/>
</dbReference>
<accession>A0A418WQF6</accession>
<proteinExistence type="predicted"/>